<evidence type="ECO:0000313" key="4">
    <source>
        <dbReference type="EMBL" id="MSS01757.1"/>
    </source>
</evidence>
<evidence type="ECO:0000256" key="2">
    <source>
        <dbReference type="ARBA" id="ARBA00022643"/>
    </source>
</evidence>
<dbReference type="EMBL" id="VUMM01000012">
    <property type="protein sequence ID" value="MSS01757.1"/>
    <property type="molecule type" value="Genomic_DNA"/>
</dbReference>
<dbReference type="PANTHER" id="PTHR43278:SF4">
    <property type="entry name" value="NAD(P)H-DEPENDENT FMN-CONTAINING OXIDOREDUCTASE YWQN-RELATED"/>
    <property type="match status" value="1"/>
</dbReference>
<organism evidence="4 5">
    <name type="scientific">Floccifex porci</name>
    <dbReference type="NCBI Taxonomy" id="2606629"/>
    <lineage>
        <taxon>Bacteria</taxon>
        <taxon>Bacillati</taxon>
        <taxon>Bacillota</taxon>
        <taxon>Erysipelotrichia</taxon>
        <taxon>Erysipelotrichales</taxon>
        <taxon>Erysipelotrichaceae</taxon>
        <taxon>Floccifex</taxon>
    </lineage>
</organism>
<accession>A0A7X2T3R7</accession>
<dbReference type="GO" id="GO:0016491">
    <property type="term" value="F:oxidoreductase activity"/>
    <property type="evidence" value="ECO:0007669"/>
    <property type="project" value="InterPro"/>
</dbReference>
<dbReference type="AlphaFoldDB" id="A0A7X2T3R7"/>
<dbReference type="PANTHER" id="PTHR43278">
    <property type="entry name" value="NAD(P)H-DEPENDENT FMN-CONTAINING OXIDOREDUCTASE YWQN-RELATED"/>
    <property type="match status" value="1"/>
</dbReference>
<reference evidence="4 5" key="1">
    <citation type="submission" date="2019-08" db="EMBL/GenBank/DDBJ databases">
        <title>In-depth cultivation of the pig gut microbiome towards novel bacterial diversity and tailored functional studies.</title>
        <authorList>
            <person name="Wylensek D."/>
            <person name="Hitch T.C.A."/>
            <person name="Clavel T."/>
        </authorList>
    </citation>
    <scope>NUCLEOTIDE SEQUENCE [LARGE SCALE GENOMIC DNA]</scope>
    <source>
        <strain evidence="4 5">LKV-178-WT-2G</strain>
    </source>
</reference>
<gene>
    <name evidence="4" type="ORF">FYJ50_06555</name>
</gene>
<proteinExistence type="predicted"/>
<keyword evidence="5" id="KW-1185">Reference proteome</keyword>
<dbReference type="InterPro" id="IPR005025">
    <property type="entry name" value="FMN_Rdtase-like_dom"/>
</dbReference>
<comment type="caution">
    <text evidence="4">The sequence shown here is derived from an EMBL/GenBank/DDBJ whole genome shotgun (WGS) entry which is preliminary data.</text>
</comment>
<keyword evidence="2" id="KW-0288">FMN</keyword>
<dbReference type="Pfam" id="PF03358">
    <property type="entry name" value="FMN_red"/>
    <property type="match status" value="1"/>
</dbReference>
<dbReference type="RefSeq" id="WP_154460328.1">
    <property type="nucleotide sequence ID" value="NZ_VUMM01000012.1"/>
</dbReference>
<dbReference type="SUPFAM" id="SSF52218">
    <property type="entry name" value="Flavoproteins"/>
    <property type="match status" value="1"/>
</dbReference>
<name>A0A7X2T3R7_9FIRM</name>
<protein>
    <submittedName>
        <fullName evidence="4">Flavodoxin family protein</fullName>
    </submittedName>
</protein>
<evidence type="ECO:0000256" key="1">
    <source>
        <dbReference type="ARBA" id="ARBA00022630"/>
    </source>
</evidence>
<evidence type="ECO:0000259" key="3">
    <source>
        <dbReference type="Pfam" id="PF03358"/>
    </source>
</evidence>
<sequence length="205" mass="22820">MKVLLVNGSSRENGCTSMALKEIKKSLEEEGIETEVIFIGNEPLADCLACRKCKSTGECIMNDCVNEFVHKAKVADGFVFGSPVYYAHPSGRLLTFLDRAFYSNANAFKYKPAACVLSARRAGTTASFDVINKYFSISSMPIVSSTYWNHVYGSQPEDVLEDKEGLMTMYNLGKNMAWLLKCIELGKDNGIDHPENQKVLTNFVR</sequence>
<dbReference type="Proteomes" id="UP000470082">
    <property type="component" value="Unassembled WGS sequence"/>
</dbReference>
<evidence type="ECO:0000313" key="5">
    <source>
        <dbReference type="Proteomes" id="UP000470082"/>
    </source>
</evidence>
<dbReference type="Gene3D" id="3.40.50.360">
    <property type="match status" value="1"/>
</dbReference>
<keyword evidence="1" id="KW-0285">Flavoprotein</keyword>
<dbReference type="InterPro" id="IPR029039">
    <property type="entry name" value="Flavoprotein-like_sf"/>
</dbReference>
<dbReference type="InterPro" id="IPR051796">
    <property type="entry name" value="ISF_SsuE-like"/>
</dbReference>
<feature type="domain" description="NADPH-dependent FMN reductase-like" evidence="3">
    <location>
        <begin position="1"/>
        <end position="148"/>
    </location>
</feature>